<evidence type="ECO:0000256" key="6">
    <source>
        <dbReference type="SAM" id="MobiDB-lite"/>
    </source>
</evidence>
<dbReference type="InterPro" id="IPR011793">
    <property type="entry name" value="YbdK"/>
</dbReference>
<accession>A0A5P8KEF2</accession>
<keyword evidence="3 5" id="KW-0067">ATP-binding</keyword>
<comment type="function">
    <text evidence="5">ATP-dependent carboxylate-amine ligase which exhibits weak glutamate--cysteine ligase activity.</text>
</comment>
<reference evidence="7 8" key="1">
    <citation type="submission" date="2019-10" db="EMBL/GenBank/DDBJ databases">
        <title>Streptomyces sp. strain GY16 isolated from leaves of Broussonetia papyrifera.</title>
        <authorList>
            <person name="Mo P."/>
        </authorList>
    </citation>
    <scope>NUCLEOTIDE SEQUENCE [LARGE SCALE GENOMIC DNA]</scope>
    <source>
        <strain evidence="7 8">GY16</strain>
    </source>
</reference>
<dbReference type="PANTHER" id="PTHR36510">
    <property type="entry name" value="GLUTAMATE--CYSTEINE LIGASE 2-RELATED"/>
    <property type="match status" value="1"/>
</dbReference>
<comment type="catalytic activity">
    <reaction evidence="4 5">
        <text>L-cysteine + L-glutamate + ATP = gamma-L-glutamyl-L-cysteine + ADP + phosphate + H(+)</text>
        <dbReference type="Rhea" id="RHEA:13285"/>
        <dbReference type="ChEBI" id="CHEBI:15378"/>
        <dbReference type="ChEBI" id="CHEBI:29985"/>
        <dbReference type="ChEBI" id="CHEBI:30616"/>
        <dbReference type="ChEBI" id="CHEBI:35235"/>
        <dbReference type="ChEBI" id="CHEBI:43474"/>
        <dbReference type="ChEBI" id="CHEBI:58173"/>
        <dbReference type="ChEBI" id="CHEBI:456216"/>
        <dbReference type="EC" id="6.3.2.2"/>
    </reaction>
</comment>
<dbReference type="EMBL" id="CP045096">
    <property type="protein sequence ID" value="QFR01163.1"/>
    <property type="molecule type" value="Genomic_DNA"/>
</dbReference>
<dbReference type="Gene3D" id="3.30.590.20">
    <property type="match status" value="1"/>
</dbReference>
<keyword evidence="8" id="KW-1185">Reference proteome</keyword>
<dbReference type="RefSeq" id="WP_152172482.1">
    <property type="nucleotide sequence ID" value="NZ_CP045096.1"/>
</dbReference>
<organism evidence="7 8">
    <name type="scientific">Streptomyces phaeolivaceus</name>
    <dbReference type="NCBI Taxonomy" id="2653200"/>
    <lineage>
        <taxon>Bacteria</taxon>
        <taxon>Bacillati</taxon>
        <taxon>Actinomycetota</taxon>
        <taxon>Actinomycetes</taxon>
        <taxon>Kitasatosporales</taxon>
        <taxon>Streptomycetaceae</taxon>
        <taxon>Streptomyces</taxon>
    </lineage>
</organism>
<evidence type="ECO:0000256" key="2">
    <source>
        <dbReference type="ARBA" id="ARBA00022741"/>
    </source>
</evidence>
<dbReference type="NCBIfam" id="TIGR02050">
    <property type="entry name" value="gshA_cyan_rel"/>
    <property type="match status" value="1"/>
</dbReference>
<keyword evidence="2 5" id="KW-0547">Nucleotide-binding</keyword>
<evidence type="ECO:0000313" key="8">
    <source>
        <dbReference type="Proteomes" id="UP000327294"/>
    </source>
</evidence>
<dbReference type="Pfam" id="PF04107">
    <property type="entry name" value="GCS2"/>
    <property type="match status" value="1"/>
</dbReference>
<proteinExistence type="inferred from homology"/>
<feature type="region of interest" description="Disordered" evidence="6">
    <location>
        <begin position="357"/>
        <end position="399"/>
    </location>
</feature>
<dbReference type="SUPFAM" id="SSF55931">
    <property type="entry name" value="Glutamine synthetase/guanido kinase"/>
    <property type="match status" value="1"/>
</dbReference>
<evidence type="ECO:0000256" key="1">
    <source>
        <dbReference type="ARBA" id="ARBA00022598"/>
    </source>
</evidence>
<evidence type="ECO:0000256" key="5">
    <source>
        <dbReference type="HAMAP-Rule" id="MF_01609"/>
    </source>
</evidence>
<keyword evidence="1 5" id="KW-0436">Ligase</keyword>
<feature type="compositionally biased region" description="Low complexity" evidence="6">
    <location>
        <begin position="378"/>
        <end position="391"/>
    </location>
</feature>
<evidence type="ECO:0000256" key="4">
    <source>
        <dbReference type="ARBA" id="ARBA00048819"/>
    </source>
</evidence>
<dbReference type="HAMAP" id="MF_01609">
    <property type="entry name" value="Glu_cys_ligase_2"/>
    <property type="match status" value="1"/>
</dbReference>
<dbReference type="InterPro" id="IPR050141">
    <property type="entry name" value="GCL_type2/YbdK_subfam"/>
</dbReference>
<evidence type="ECO:0000256" key="3">
    <source>
        <dbReference type="ARBA" id="ARBA00022840"/>
    </source>
</evidence>
<dbReference type="AlphaFoldDB" id="A0A5P8KEF2"/>
<dbReference type="GO" id="GO:0005524">
    <property type="term" value="F:ATP binding"/>
    <property type="evidence" value="ECO:0007669"/>
    <property type="project" value="UniProtKB-KW"/>
</dbReference>
<protein>
    <recommendedName>
        <fullName evidence="5">Putative glutamate--cysteine ligase 2</fullName>
        <ecNumber evidence="5">6.3.2.2</ecNumber>
    </recommendedName>
    <alternativeName>
        <fullName evidence="5">Gamma-glutamylcysteine synthetase 2</fullName>
        <shortName evidence="5">GCS 2</shortName>
        <shortName evidence="5">Gamma-GCS 2</shortName>
    </alternativeName>
</protein>
<dbReference type="GO" id="GO:0042398">
    <property type="term" value="P:modified amino acid biosynthetic process"/>
    <property type="evidence" value="ECO:0007669"/>
    <property type="project" value="InterPro"/>
</dbReference>
<dbReference type="PANTHER" id="PTHR36510:SF1">
    <property type="entry name" value="GLUTAMATE--CYSTEINE LIGASE 2-RELATED"/>
    <property type="match status" value="1"/>
</dbReference>
<gene>
    <name evidence="7" type="ORF">F9278_38865</name>
</gene>
<dbReference type="Proteomes" id="UP000327294">
    <property type="component" value="Chromosome"/>
</dbReference>
<dbReference type="GO" id="GO:0004357">
    <property type="term" value="F:glutamate-cysteine ligase activity"/>
    <property type="evidence" value="ECO:0007669"/>
    <property type="project" value="UniProtKB-EC"/>
</dbReference>
<dbReference type="InterPro" id="IPR006336">
    <property type="entry name" value="GCS2"/>
</dbReference>
<sequence>MTVRVGVEEEFHVLDAESGRLVPGAGTVLGRLRGSEFKTELQRSAVEWNSLVHDSLDSLHADLSGARRRLDAAASGLGLAVVAAGTVPFARLTPGDATPDFRYRHMVDEYRRVADEHLVCSAQVHVDVPDRDTAVRIMCAVSPWLPPLLALSASSPFWLGADTGYASWRTMLWQRWPTAGPVGCFAGAADYDAAVEGLIRSGVIKDSGMVYYDLRPSEHQRTLELRVCDASPRTETVVLIAGLFRALVEDARVRLERPGWVCDGRHEWLRAAMWRAAQSGLEGDLVDPETRRAAPAPTVLRDMLRRLRPVLEAQGDWDTVRVLLEEALARGSAAHRLRGVAEEEGLPACVGALAAETRGERGRSGGPGAAPAVRRRPVAAAGAGPPEASAAYSVESVGG</sequence>
<comment type="similarity">
    <text evidence="5">Belongs to the glutamate--cysteine ligase type 2 family. YbdK subfamily.</text>
</comment>
<dbReference type="KEGG" id="sphv:F9278_38865"/>
<dbReference type="InterPro" id="IPR014746">
    <property type="entry name" value="Gln_synth/guanido_kin_cat_dom"/>
</dbReference>
<dbReference type="EC" id="6.3.2.2" evidence="5"/>
<evidence type="ECO:0000313" key="7">
    <source>
        <dbReference type="EMBL" id="QFR01163.1"/>
    </source>
</evidence>
<name>A0A5P8KEF2_9ACTN</name>